<feature type="region of interest" description="Disordered" evidence="1">
    <location>
        <begin position="1"/>
        <end position="134"/>
    </location>
</feature>
<sequence length="134" mass="14451">MTRSRALVATRVTTRRGTATTRRARATRPKIESLGGFGPNIDAKEIQRRMAEKQRKIDENKRKARGAKEASTAFGARREFQRTISSARPSRAGRTMPGGGVAAGTTSSKTKTTSGKGGKGGKEEAPKKKLFGLF</sequence>
<evidence type="ECO:0000313" key="2">
    <source>
        <dbReference type="EMBL" id="ABO99244.1"/>
    </source>
</evidence>
<evidence type="ECO:0000313" key="3">
    <source>
        <dbReference type="Proteomes" id="UP000001568"/>
    </source>
</evidence>
<name>A4S6I9_OSTLU</name>
<evidence type="ECO:0000256" key="1">
    <source>
        <dbReference type="SAM" id="MobiDB-lite"/>
    </source>
</evidence>
<accession>A4S6I9</accession>
<dbReference type="RefSeq" id="XP_001420951.1">
    <property type="nucleotide sequence ID" value="XM_001420914.1"/>
</dbReference>
<feature type="compositionally biased region" description="Low complexity" evidence="1">
    <location>
        <begin position="104"/>
        <end position="114"/>
    </location>
</feature>
<feature type="compositionally biased region" description="Basic and acidic residues" evidence="1">
    <location>
        <begin position="42"/>
        <end position="61"/>
    </location>
</feature>
<protein>
    <submittedName>
        <fullName evidence="2">Uncharacterized protein</fullName>
    </submittedName>
</protein>
<dbReference type="Proteomes" id="UP000001568">
    <property type="component" value="Chromosome 13"/>
</dbReference>
<proteinExistence type="predicted"/>
<dbReference type="EMBL" id="CP000593">
    <property type="protein sequence ID" value="ABO99244.1"/>
    <property type="molecule type" value="Genomic_DNA"/>
</dbReference>
<feature type="compositionally biased region" description="Low complexity" evidence="1">
    <location>
        <begin position="1"/>
        <end position="21"/>
    </location>
</feature>
<reference evidence="2 3" key="1">
    <citation type="journal article" date="2007" name="Proc. Natl. Acad. Sci. U.S.A.">
        <title>The tiny eukaryote Ostreococcus provides genomic insights into the paradox of plankton speciation.</title>
        <authorList>
            <person name="Palenik B."/>
            <person name="Grimwood J."/>
            <person name="Aerts A."/>
            <person name="Rouze P."/>
            <person name="Salamov A."/>
            <person name="Putnam N."/>
            <person name="Dupont C."/>
            <person name="Jorgensen R."/>
            <person name="Derelle E."/>
            <person name="Rombauts S."/>
            <person name="Zhou K."/>
            <person name="Otillar R."/>
            <person name="Merchant S.S."/>
            <person name="Podell S."/>
            <person name="Gaasterland T."/>
            <person name="Napoli C."/>
            <person name="Gendler K."/>
            <person name="Manuell A."/>
            <person name="Tai V."/>
            <person name="Vallon O."/>
            <person name="Piganeau G."/>
            <person name="Jancek S."/>
            <person name="Heijde M."/>
            <person name="Jabbari K."/>
            <person name="Bowler C."/>
            <person name="Lohr M."/>
            <person name="Robbens S."/>
            <person name="Werner G."/>
            <person name="Dubchak I."/>
            <person name="Pazour G.J."/>
            <person name="Ren Q."/>
            <person name="Paulsen I."/>
            <person name="Delwiche C."/>
            <person name="Schmutz J."/>
            <person name="Rokhsar D."/>
            <person name="Van de Peer Y."/>
            <person name="Moreau H."/>
            <person name="Grigoriev I.V."/>
        </authorList>
    </citation>
    <scope>NUCLEOTIDE SEQUENCE [LARGE SCALE GENOMIC DNA]</scope>
    <source>
        <strain evidence="2 3">CCE9901</strain>
    </source>
</reference>
<dbReference type="GeneID" id="5004958"/>
<dbReference type="HOGENOM" id="CLU_1899005_0_0_1"/>
<keyword evidence="3" id="KW-1185">Reference proteome</keyword>
<organism evidence="2 3">
    <name type="scientific">Ostreococcus lucimarinus (strain CCE9901)</name>
    <dbReference type="NCBI Taxonomy" id="436017"/>
    <lineage>
        <taxon>Eukaryota</taxon>
        <taxon>Viridiplantae</taxon>
        <taxon>Chlorophyta</taxon>
        <taxon>Mamiellophyceae</taxon>
        <taxon>Mamiellales</taxon>
        <taxon>Bathycoccaceae</taxon>
        <taxon>Ostreococcus</taxon>
    </lineage>
</organism>
<dbReference type="KEGG" id="olu:OSTLU_27136"/>
<dbReference type="AlphaFoldDB" id="A4S6I9"/>
<dbReference type="Gramene" id="ABO99244">
    <property type="protein sequence ID" value="ABO99244"/>
    <property type="gene ID" value="OSTLU_27136"/>
</dbReference>
<gene>
    <name evidence="2" type="ORF">OSTLU_27136</name>
</gene>